<dbReference type="Pfam" id="PF00005">
    <property type="entry name" value="ABC_tran"/>
    <property type="match status" value="1"/>
</dbReference>
<dbReference type="InterPro" id="IPR003593">
    <property type="entry name" value="AAA+_ATPase"/>
</dbReference>
<evidence type="ECO:0000259" key="4">
    <source>
        <dbReference type="PROSITE" id="PS50893"/>
    </source>
</evidence>
<dbReference type="EMBL" id="DVFZ01000085">
    <property type="protein sequence ID" value="HIQ83098.1"/>
    <property type="molecule type" value="Genomic_DNA"/>
</dbReference>
<keyword evidence="3 5" id="KW-0067">ATP-binding</keyword>
<dbReference type="AlphaFoldDB" id="A0A9D0ZME8"/>
<evidence type="ECO:0000256" key="2">
    <source>
        <dbReference type="ARBA" id="ARBA00022741"/>
    </source>
</evidence>
<dbReference type="GO" id="GO:0005524">
    <property type="term" value="F:ATP binding"/>
    <property type="evidence" value="ECO:0007669"/>
    <property type="project" value="UniProtKB-KW"/>
</dbReference>
<dbReference type="PANTHER" id="PTHR42939:SF1">
    <property type="entry name" value="ABC TRANSPORTER ATP-BINDING PROTEIN ALBC-RELATED"/>
    <property type="match status" value="1"/>
</dbReference>
<accession>A0A9D0ZME8</accession>
<dbReference type="SUPFAM" id="SSF52540">
    <property type="entry name" value="P-loop containing nucleoside triphosphate hydrolases"/>
    <property type="match status" value="1"/>
</dbReference>
<feature type="domain" description="ABC transporter" evidence="4">
    <location>
        <begin position="2"/>
        <end position="224"/>
    </location>
</feature>
<dbReference type="SMART" id="SM00382">
    <property type="entry name" value="AAA"/>
    <property type="match status" value="1"/>
</dbReference>
<gene>
    <name evidence="5" type="ORF">IAA52_08345</name>
</gene>
<comment type="caution">
    <text evidence="5">The sequence shown here is derived from an EMBL/GenBank/DDBJ whole genome shotgun (WGS) entry which is preliminary data.</text>
</comment>
<dbReference type="Proteomes" id="UP000824260">
    <property type="component" value="Unassembled WGS sequence"/>
</dbReference>
<proteinExistence type="predicted"/>
<dbReference type="InterPro" id="IPR051782">
    <property type="entry name" value="ABC_Transporter_VariousFunc"/>
</dbReference>
<keyword evidence="1" id="KW-0813">Transport</keyword>
<reference evidence="5" key="1">
    <citation type="submission" date="2020-10" db="EMBL/GenBank/DDBJ databases">
        <authorList>
            <person name="Gilroy R."/>
        </authorList>
    </citation>
    <scope>NUCLEOTIDE SEQUENCE</scope>
    <source>
        <strain evidence="5">ChiSjej6B24-2974</strain>
    </source>
</reference>
<dbReference type="PANTHER" id="PTHR42939">
    <property type="entry name" value="ABC TRANSPORTER ATP-BINDING PROTEIN ALBC-RELATED"/>
    <property type="match status" value="1"/>
</dbReference>
<dbReference type="InterPro" id="IPR003439">
    <property type="entry name" value="ABC_transporter-like_ATP-bd"/>
</dbReference>
<protein>
    <submittedName>
        <fullName evidence="5">ABC transporter ATP-binding protein</fullName>
    </submittedName>
</protein>
<name>A0A9D0ZME8_9FIRM</name>
<dbReference type="CDD" id="cd03230">
    <property type="entry name" value="ABC_DR_subfamily_A"/>
    <property type="match status" value="1"/>
</dbReference>
<evidence type="ECO:0000313" key="5">
    <source>
        <dbReference type="EMBL" id="HIQ83098.1"/>
    </source>
</evidence>
<evidence type="ECO:0000256" key="1">
    <source>
        <dbReference type="ARBA" id="ARBA00022448"/>
    </source>
</evidence>
<dbReference type="GO" id="GO:0016887">
    <property type="term" value="F:ATP hydrolysis activity"/>
    <property type="evidence" value="ECO:0007669"/>
    <property type="project" value="InterPro"/>
</dbReference>
<reference evidence="5" key="2">
    <citation type="journal article" date="2021" name="PeerJ">
        <title>Extensive microbial diversity within the chicken gut microbiome revealed by metagenomics and culture.</title>
        <authorList>
            <person name="Gilroy R."/>
            <person name="Ravi A."/>
            <person name="Getino M."/>
            <person name="Pursley I."/>
            <person name="Horton D.L."/>
            <person name="Alikhan N.F."/>
            <person name="Baker D."/>
            <person name="Gharbi K."/>
            <person name="Hall N."/>
            <person name="Watson M."/>
            <person name="Adriaenssens E.M."/>
            <person name="Foster-Nyarko E."/>
            <person name="Jarju S."/>
            <person name="Secka A."/>
            <person name="Antonio M."/>
            <person name="Oren A."/>
            <person name="Chaudhuri R.R."/>
            <person name="La Ragione R."/>
            <person name="Hildebrand F."/>
            <person name="Pallen M.J."/>
        </authorList>
    </citation>
    <scope>NUCLEOTIDE SEQUENCE</scope>
    <source>
        <strain evidence="5">ChiSjej6B24-2974</strain>
    </source>
</reference>
<dbReference type="InterPro" id="IPR027417">
    <property type="entry name" value="P-loop_NTPase"/>
</dbReference>
<organism evidence="5 6">
    <name type="scientific">Candidatus Pullichristensenella stercorigallinarum</name>
    <dbReference type="NCBI Taxonomy" id="2840909"/>
    <lineage>
        <taxon>Bacteria</taxon>
        <taxon>Bacillati</taxon>
        <taxon>Bacillota</taxon>
        <taxon>Clostridia</taxon>
        <taxon>Candidatus Pullichristensenella</taxon>
    </lineage>
</organism>
<evidence type="ECO:0000313" key="6">
    <source>
        <dbReference type="Proteomes" id="UP000824260"/>
    </source>
</evidence>
<keyword evidence="2" id="KW-0547">Nucleotide-binding</keyword>
<dbReference type="PROSITE" id="PS50893">
    <property type="entry name" value="ABC_TRANSPORTER_2"/>
    <property type="match status" value="1"/>
</dbReference>
<dbReference type="Gene3D" id="3.40.50.300">
    <property type="entry name" value="P-loop containing nucleotide triphosphate hydrolases"/>
    <property type="match status" value="1"/>
</dbReference>
<evidence type="ECO:0000256" key="3">
    <source>
        <dbReference type="ARBA" id="ARBA00022840"/>
    </source>
</evidence>
<sequence>MLEISHVTKRYGGKTAVCDVSLNAEAGRLVALLGPNGSGKTTLMKMIAGLVCPNDGEIRFDGDPVGVATKRHIAYMPTEAYFYNYMTARDAGRYYSDFFADFSMERYLRSLEEEHLDPAGKIRTMSSGMVAKVKLALTFARDSRLTMLDEPLNGIDIIARERTLALIQAHHTAERTLIISSHLVDELEPMIDDAVFMKDGVVALAGTAQRIHEQYGVGIVEMYRRIYGEGGVEGHA</sequence>